<proteinExistence type="inferred from homology"/>
<comment type="similarity">
    <text evidence="1">Belongs to the peptidase C56 family.</text>
</comment>
<dbReference type="Pfam" id="PF01965">
    <property type="entry name" value="DJ-1_PfpI"/>
    <property type="match status" value="1"/>
</dbReference>
<evidence type="ECO:0000313" key="4">
    <source>
        <dbReference type="Proteomes" id="UP000544090"/>
    </source>
</evidence>
<evidence type="ECO:0000259" key="2">
    <source>
        <dbReference type="Pfam" id="PF01965"/>
    </source>
</evidence>
<dbReference type="InterPro" id="IPR002818">
    <property type="entry name" value="DJ-1/PfpI"/>
</dbReference>
<dbReference type="RefSeq" id="WP_168484851.1">
    <property type="nucleotide sequence ID" value="NZ_JAAZSQ010000002.1"/>
</dbReference>
<dbReference type="PROSITE" id="PS51276">
    <property type="entry name" value="PEPTIDASE_C56_PFPI"/>
    <property type="match status" value="1"/>
</dbReference>
<reference evidence="3 4" key="1">
    <citation type="submission" date="2020-04" db="EMBL/GenBank/DDBJ databases">
        <title>Arthrobacter sp. nov.</title>
        <authorList>
            <person name="Liu S."/>
        </authorList>
    </citation>
    <scope>NUCLEOTIDE SEQUENCE [LARGE SCALE GENOMIC DNA]</scope>
    <source>
        <strain evidence="3 4">E918</strain>
    </source>
</reference>
<dbReference type="Proteomes" id="UP000544090">
    <property type="component" value="Unassembled WGS sequence"/>
</dbReference>
<dbReference type="GO" id="GO:0016740">
    <property type="term" value="F:transferase activity"/>
    <property type="evidence" value="ECO:0007669"/>
    <property type="project" value="UniProtKB-KW"/>
</dbReference>
<sequence length="188" mass="19847">MATADISGKKVAFLLTDGVEQIELTSPWQAVQDAGGQPVLVAPKPGQLQGFKGTDKADTFDVDVAVTEADPADYDALVLPGGVINADHLRAESAAVAFARAFFDAHKPVAAICHAPWLLIEAGTADGRRLTSYHTLATDLRNAGAHWVDREVVVDHGLVTSRSPKDLAAFNARMLEEIAEAAHAGQNA</sequence>
<gene>
    <name evidence="3" type="ORF">HGG74_02940</name>
</gene>
<accession>A0A7X6HCP4</accession>
<comment type="caution">
    <text evidence="3">The sequence shown here is derived from an EMBL/GenBank/DDBJ whole genome shotgun (WGS) entry which is preliminary data.</text>
</comment>
<evidence type="ECO:0000256" key="1">
    <source>
        <dbReference type="ARBA" id="ARBA00008542"/>
    </source>
</evidence>
<dbReference type="EMBL" id="JAAZSQ010000002">
    <property type="protein sequence ID" value="NKX53511.1"/>
    <property type="molecule type" value="Genomic_DNA"/>
</dbReference>
<keyword evidence="4" id="KW-1185">Reference proteome</keyword>
<dbReference type="PANTHER" id="PTHR42733:SF12">
    <property type="entry name" value="PROTEINASE"/>
    <property type="match status" value="1"/>
</dbReference>
<name>A0A7X6HCP4_9MICC</name>
<dbReference type="NCBIfam" id="TIGR01382">
    <property type="entry name" value="PfpI"/>
    <property type="match status" value="1"/>
</dbReference>
<keyword evidence="3" id="KW-0315">Glutamine amidotransferase</keyword>
<dbReference type="PANTHER" id="PTHR42733">
    <property type="entry name" value="DJ-1 PROTEIN"/>
    <property type="match status" value="1"/>
</dbReference>
<organism evidence="3 4">
    <name type="scientific">Arthrobacter mobilis</name>
    <dbReference type="NCBI Taxonomy" id="2724944"/>
    <lineage>
        <taxon>Bacteria</taxon>
        <taxon>Bacillati</taxon>
        <taxon>Actinomycetota</taxon>
        <taxon>Actinomycetes</taxon>
        <taxon>Micrococcales</taxon>
        <taxon>Micrococcaceae</taxon>
        <taxon>Arthrobacter</taxon>
    </lineage>
</organism>
<dbReference type="InterPro" id="IPR029062">
    <property type="entry name" value="Class_I_gatase-like"/>
</dbReference>
<evidence type="ECO:0000313" key="3">
    <source>
        <dbReference type="EMBL" id="NKX53511.1"/>
    </source>
</evidence>
<feature type="domain" description="DJ-1/PfpI" evidence="2">
    <location>
        <begin position="9"/>
        <end position="176"/>
    </location>
</feature>
<dbReference type="CDD" id="cd03134">
    <property type="entry name" value="GATase1_PfpI_like"/>
    <property type="match status" value="1"/>
</dbReference>
<dbReference type="Gene3D" id="3.40.50.880">
    <property type="match status" value="1"/>
</dbReference>
<dbReference type="SUPFAM" id="SSF52317">
    <property type="entry name" value="Class I glutamine amidotransferase-like"/>
    <property type="match status" value="1"/>
</dbReference>
<dbReference type="InterPro" id="IPR006286">
    <property type="entry name" value="C56_PfpI-like"/>
</dbReference>
<keyword evidence="3" id="KW-0808">Transferase</keyword>
<dbReference type="AlphaFoldDB" id="A0A7X6HCP4"/>
<protein>
    <submittedName>
        <fullName evidence="3">Type 1 glutamine amidotransferase</fullName>
    </submittedName>
</protein>